<evidence type="ECO:0000256" key="2">
    <source>
        <dbReference type="ARBA" id="ARBA00009694"/>
    </source>
</evidence>
<organism evidence="7 8">
    <name type="scientific">Thermoactinomyces mirandus</name>
    <dbReference type="NCBI Taxonomy" id="2756294"/>
    <lineage>
        <taxon>Bacteria</taxon>
        <taxon>Bacillati</taxon>
        <taxon>Bacillota</taxon>
        <taxon>Bacilli</taxon>
        <taxon>Bacillales</taxon>
        <taxon>Thermoactinomycetaceae</taxon>
        <taxon>Thermoactinomyces</taxon>
    </lineage>
</organism>
<comment type="caution">
    <text evidence="7">The sequence shown here is derived from an EMBL/GenBank/DDBJ whole genome shotgun (WGS) entry which is preliminary data.</text>
</comment>
<keyword evidence="5 6" id="KW-0472">Membrane</keyword>
<comment type="similarity">
    <text evidence="2">Belongs to the UPF0382 family.</text>
</comment>
<evidence type="ECO:0000256" key="3">
    <source>
        <dbReference type="ARBA" id="ARBA00022692"/>
    </source>
</evidence>
<keyword evidence="4 6" id="KW-1133">Transmembrane helix</keyword>
<dbReference type="RefSeq" id="WP_181737708.1">
    <property type="nucleotide sequence ID" value="NZ_JACEOL010000009.1"/>
</dbReference>
<gene>
    <name evidence="7" type="ORF">H2C83_03195</name>
</gene>
<accession>A0A7W2AQI8</accession>
<protein>
    <submittedName>
        <fullName evidence="7">DUF423 domain-containing protein</fullName>
    </submittedName>
</protein>
<evidence type="ECO:0000313" key="8">
    <source>
        <dbReference type="Proteomes" id="UP000538292"/>
    </source>
</evidence>
<dbReference type="EMBL" id="JACEOL010000009">
    <property type="protein sequence ID" value="MBA4601342.1"/>
    <property type="molecule type" value="Genomic_DNA"/>
</dbReference>
<dbReference type="Pfam" id="PF04241">
    <property type="entry name" value="DUF423"/>
    <property type="match status" value="1"/>
</dbReference>
<dbReference type="GO" id="GO:0005886">
    <property type="term" value="C:plasma membrane"/>
    <property type="evidence" value="ECO:0007669"/>
    <property type="project" value="TreeGrafter"/>
</dbReference>
<dbReference type="AlphaFoldDB" id="A0A7W2AQI8"/>
<keyword evidence="3 6" id="KW-0812">Transmembrane</keyword>
<comment type="subcellular location">
    <subcellularLocation>
        <location evidence="1">Membrane</location>
        <topology evidence="1">Multi-pass membrane protein</topology>
    </subcellularLocation>
</comment>
<dbReference type="InterPro" id="IPR006696">
    <property type="entry name" value="DUF423"/>
</dbReference>
<reference evidence="7 8" key="1">
    <citation type="submission" date="2020-07" db="EMBL/GenBank/DDBJ databases">
        <title>Thermoactinomyces phylogeny.</title>
        <authorList>
            <person name="Dunlap C."/>
        </authorList>
    </citation>
    <scope>NUCLEOTIDE SEQUENCE [LARGE SCALE GENOMIC DNA]</scope>
    <source>
        <strain evidence="7 8">AMNI-1</strain>
    </source>
</reference>
<dbReference type="Proteomes" id="UP000538292">
    <property type="component" value="Unassembled WGS sequence"/>
</dbReference>
<evidence type="ECO:0000256" key="5">
    <source>
        <dbReference type="ARBA" id="ARBA00023136"/>
    </source>
</evidence>
<dbReference type="PANTHER" id="PTHR43461:SF1">
    <property type="entry name" value="TRANSMEMBRANE PROTEIN 256"/>
    <property type="match status" value="1"/>
</dbReference>
<dbReference type="PANTHER" id="PTHR43461">
    <property type="entry name" value="TRANSMEMBRANE PROTEIN 256"/>
    <property type="match status" value="1"/>
</dbReference>
<evidence type="ECO:0000256" key="1">
    <source>
        <dbReference type="ARBA" id="ARBA00004141"/>
    </source>
</evidence>
<evidence type="ECO:0000256" key="4">
    <source>
        <dbReference type="ARBA" id="ARBA00022989"/>
    </source>
</evidence>
<feature type="transmembrane region" description="Helical" evidence="6">
    <location>
        <begin position="101"/>
        <end position="120"/>
    </location>
</feature>
<sequence>MRLFVILGSINMAIAISMGAFGAHGLAGQVTEKMLTTWNTGAEYHLIHALALVVVGLLLGKASGASPLLATGGWLLFAGIVLFSGSLYTLVLTNISNLGMITPFGGVSFVIGWLIIALAAGKKAIG</sequence>
<evidence type="ECO:0000256" key="6">
    <source>
        <dbReference type="SAM" id="Phobius"/>
    </source>
</evidence>
<proteinExistence type="inferred from homology"/>
<name>A0A7W2AQI8_9BACL</name>
<feature type="transmembrane region" description="Helical" evidence="6">
    <location>
        <begin position="44"/>
        <end position="62"/>
    </location>
</feature>
<evidence type="ECO:0000313" key="7">
    <source>
        <dbReference type="EMBL" id="MBA4601342.1"/>
    </source>
</evidence>
<keyword evidence="8" id="KW-1185">Reference proteome</keyword>
<feature type="transmembrane region" description="Helical" evidence="6">
    <location>
        <begin position="74"/>
        <end position="95"/>
    </location>
</feature>